<dbReference type="Gene3D" id="3.60.10.10">
    <property type="entry name" value="Endonuclease/exonuclease/phosphatase"/>
    <property type="match status" value="1"/>
</dbReference>
<evidence type="ECO:0000259" key="2">
    <source>
        <dbReference type="PROSITE" id="PS50878"/>
    </source>
</evidence>
<protein>
    <submittedName>
        <fullName evidence="3">Transposon TX1 uncharacterized 149 kDa protein</fullName>
    </submittedName>
</protein>
<sequence>MEERERPRERVSEGDGEESWFEGANGDSEGYLKVGGRKRRFGVKSKIFEIEVEKKKGRTFFFITESKGGVSSWIKLGSASLGPLIEGLVFCSKDTRTGHWEKRWQENGRFFSLERGENKGGCFLKLGVLDREKKRFNIFVPKSRGAKGGWSLLVEALREMESISGRQVRQKDKEIFWSPLRGKSFAEVVKQNHSIGEEVARVRVDNNALCVNLEKLAHCLVGCWNSTRGGGEDLRSWGTQMSKLWGLKGNLGLAKLEDGKALLEFGLLSEAEKALDMAEISVGGFVIRLEKWTPRSGCLMEEEKVREAWVRIVGLPISLWNRDILSKVGEACGVFWAWMLKQRGWRSFNGQESGPTLSVSPTGGKGKSVVSEGEVEGEAHSREGKRVKEAKGGSRPEVQMQSADGTRRLTSGSGRPMECSRGPYGLQLKPQGTESVQSGQFGLGSLMRPCGTEGFNQSSSSVASLGPKENRRIEAWRPTVEAGLVAEKEPSDHLAVAQRCGPNHTGSPLSDMSLVWEKDGMRWLGEAELPPLERSKTDLALVEEASRYVMVQSDCLIPVLPSSPLSFFGRTPVGEYCDLSGLGEKRDEDENPLQMLMAWSHLRLGLCGRDSGVLGQKVFGGDGDGGVYGPFSKEDRDCLWEELGAIRGLWEDPWCLGGDFNVILSQRERSRQGRLSGAMRSFAQIVDDLELIDLQLQRGIATWNGGRNNQSWARLDRFLVTQQWLDMFCGVAQCRMHRPTSDHFPILLMGGGIRRGPTPFRFENMWLKVDGFIDLLRGWWQGIEVRGRASFRLAYKMKVLKHNIKVWNREVFGRLEVNKNSALQQLEYWDGVESERTLTLAEAEQKKQAKDAFHHWVLLEEVHWRQKSRELWLKEGDRNTGYFHRMANAHSRNNSMDRIMINGELLTEDQEVRDGIVNEFQKLLSEEQGWRADIEGLQFKQISSREADGLEVPFSVEEIHSALMEMGGDKAPGPDGFSVAFWQECWDFVKEEVVEMFKEFFEHGSFAKSLNTTFLVLIPKKGGAEDLRDFRPISLLGGLYKLLAKVLANRLKKVLDRVVSVDQNAFVSERQILDASLVANEVIDYWKKRKEKGLICKLDIEKAYDSINWKFLMKVLRKMGFGSRWRDWMWWCISTAKFSILINGVPAGFFSNSKGLRQGDPLSPYLFVLGMEVLSTLIRRAGEGGFISGCRLRGRGGEELAVSHLLFADDTLIFCEARREQLANLSWILAWFEATSGLKINLAKSVLIPVGEVDELEELPAELGCRLGALPTVYLGLPLGAHHKTSSSWDGVEERMRRRLAQWKRQYISKGGRITLIKSTLASIPIYLLSFIRIPKAVAKRIERIQRDFLWGGGSLEGKAHLINWKVVCSPKEEGGVKYGQEGCGWKTKEVCGPFGVGLWKDIMKEVDWCWENIDFKVGKGNRVLFWMDKWCDNEALAQSYPQLFTLAGHKNAKICEVWDSSMDQGGWNLRLARDLNDWEMEQIGDMLNLLKDFRTSLEEDSVRWKWEGNGVYGAKGAYKILSGSSAGVFPYRRIWMDKVPTKVSFFAWEASWGKILTLDKLQRRGWQLPNRCFLCSYEEESANHILLHCTVTKTIWEITLAIFGVQWVFPESVIEVLLSWKGSFVGKKRKKIWNSIPVCIFWTVWKERNRLAFRKGSLDIQKFKNSLYVICGVGLGCTMVRKHTLF</sequence>
<dbReference type="SUPFAM" id="SSF56672">
    <property type="entry name" value="DNA/RNA polymerases"/>
    <property type="match status" value="1"/>
</dbReference>
<feature type="compositionally biased region" description="Polar residues" evidence="1">
    <location>
        <begin position="351"/>
        <end position="361"/>
    </location>
</feature>
<dbReference type="InterPro" id="IPR043502">
    <property type="entry name" value="DNA/RNA_pol_sf"/>
</dbReference>
<dbReference type="Pfam" id="PF14111">
    <property type="entry name" value="DUF4283"/>
    <property type="match status" value="1"/>
</dbReference>
<evidence type="ECO:0000256" key="1">
    <source>
        <dbReference type="SAM" id="MobiDB-lite"/>
    </source>
</evidence>
<gene>
    <name evidence="3" type="primary">YTX2_160</name>
    <name evidence="3" type="ORF">CK203_094467</name>
</gene>
<dbReference type="InterPro" id="IPR036691">
    <property type="entry name" value="Endo/exonu/phosph_ase_sf"/>
</dbReference>
<accession>A0A438E9N3</accession>
<dbReference type="Pfam" id="PF13966">
    <property type="entry name" value="zf-RVT"/>
    <property type="match status" value="1"/>
</dbReference>
<dbReference type="InterPro" id="IPR000477">
    <property type="entry name" value="RT_dom"/>
</dbReference>
<comment type="caution">
    <text evidence="3">The sequence shown here is derived from an EMBL/GenBank/DDBJ whole genome shotgun (WGS) entry which is preliminary data.</text>
</comment>
<feature type="region of interest" description="Disordered" evidence="1">
    <location>
        <begin position="351"/>
        <end position="429"/>
    </location>
</feature>
<dbReference type="PANTHER" id="PTHR33116">
    <property type="entry name" value="REVERSE TRANSCRIPTASE ZINC-BINDING DOMAIN-CONTAINING PROTEIN-RELATED-RELATED"/>
    <property type="match status" value="1"/>
</dbReference>
<dbReference type="Proteomes" id="UP000288805">
    <property type="component" value="Unassembled WGS sequence"/>
</dbReference>
<dbReference type="InterPro" id="IPR026960">
    <property type="entry name" value="RVT-Znf"/>
</dbReference>
<dbReference type="PROSITE" id="PS50878">
    <property type="entry name" value="RT_POL"/>
    <property type="match status" value="1"/>
</dbReference>
<dbReference type="EMBL" id="QGNW01001351">
    <property type="protein sequence ID" value="RVW44475.1"/>
    <property type="molecule type" value="Genomic_DNA"/>
</dbReference>
<dbReference type="InterPro" id="IPR025558">
    <property type="entry name" value="DUF4283"/>
</dbReference>
<feature type="compositionally biased region" description="Basic and acidic residues" evidence="1">
    <location>
        <begin position="1"/>
        <end position="13"/>
    </location>
</feature>
<dbReference type="Pfam" id="PF00078">
    <property type="entry name" value="RVT_1"/>
    <property type="match status" value="1"/>
</dbReference>
<feature type="compositionally biased region" description="Polar residues" evidence="1">
    <location>
        <begin position="399"/>
        <end position="413"/>
    </location>
</feature>
<proteinExistence type="predicted"/>
<evidence type="ECO:0000313" key="3">
    <source>
        <dbReference type="EMBL" id="RVW44475.1"/>
    </source>
</evidence>
<feature type="compositionally biased region" description="Basic and acidic residues" evidence="1">
    <location>
        <begin position="377"/>
        <end position="394"/>
    </location>
</feature>
<evidence type="ECO:0000313" key="4">
    <source>
        <dbReference type="Proteomes" id="UP000288805"/>
    </source>
</evidence>
<feature type="region of interest" description="Disordered" evidence="1">
    <location>
        <begin position="1"/>
        <end position="26"/>
    </location>
</feature>
<dbReference type="CDD" id="cd01650">
    <property type="entry name" value="RT_nLTR_like"/>
    <property type="match status" value="1"/>
</dbReference>
<name>A0A438E9N3_VITVI</name>
<dbReference type="PANTHER" id="PTHR33116:SF78">
    <property type="entry name" value="OS12G0587133 PROTEIN"/>
    <property type="match status" value="1"/>
</dbReference>
<dbReference type="SUPFAM" id="SSF56219">
    <property type="entry name" value="DNase I-like"/>
    <property type="match status" value="1"/>
</dbReference>
<organism evidence="3 4">
    <name type="scientific">Vitis vinifera</name>
    <name type="common">Grape</name>
    <dbReference type="NCBI Taxonomy" id="29760"/>
    <lineage>
        <taxon>Eukaryota</taxon>
        <taxon>Viridiplantae</taxon>
        <taxon>Streptophyta</taxon>
        <taxon>Embryophyta</taxon>
        <taxon>Tracheophyta</taxon>
        <taxon>Spermatophyta</taxon>
        <taxon>Magnoliopsida</taxon>
        <taxon>eudicotyledons</taxon>
        <taxon>Gunneridae</taxon>
        <taxon>Pentapetalae</taxon>
        <taxon>rosids</taxon>
        <taxon>Vitales</taxon>
        <taxon>Vitaceae</taxon>
        <taxon>Viteae</taxon>
        <taxon>Vitis</taxon>
    </lineage>
</organism>
<feature type="domain" description="Reverse transcriptase" evidence="2">
    <location>
        <begin position="999"/>
        <end position="1279"/>
    </location>
</feature>
<reference evidence="3 4" key="1">
    <citation type="journal article" date="2018" name="PLoS Genet.">
        <title>Population sequencing reveals clonal diversity and ancestral inbreeding in the grapevine cultivar Chardonnay.</title>
        <authorList>
            <person name="Roach M.J."/>
            <person name="Johnson D.L."/>
            <person name="Bohlmann J."/>
            <person name="van Vuuren H.J."/>
            <person name="Jones S.J."/>
            <person name="Pretorius I.S."/>
            <person name="Schmidt S.A."/>
            <person name="Borneman A.R."/>
        </authorList>
    </citation>
    <scope>NUCLEOTIDE SEQUENCE [LARGE SCALE GENOMIC DNA]</scope>
    <source>
        <strain evidence="4">cv. Chardonnay</strain>
        <tissue evidence="3">Leaf</tissue>
    </source>
</reference>